<dbReference type="InterPro" id="IPR050556">
    <property type="entry name" value="Type_II_TA_system_RNase"/>
</dbReference>
<evidence type="ECO:0000256" key="5">
    <source>
        <dbReference type="ARBA" id="ARBA00022801"/>
    </source>
</evidence>
<evidence type="ECO:0000313" key="10">
    <source>
        <dbReference type="Proteomes" id="UP001060070"/>
    </source>
</evidence>
<dbReference type="Proteomes" id="UP001060070">
    <property type="component" value="Plasmid unnamed"/>
</dbReference>
<evidence type="ECO:0000259" key="8">
    <source>
        <dbReference type="Pfam" id="PF01850"/>
    </source>
</evidence>
<feature type="domain" description="PIN" evidence="8">
    <location>
        <begin position="2"/>
        <end position="132"/>
    </location>
</feature>
<sequence length="147" mass="16186">MYLLDTNVVSLLAPSKRRTPSDEKLAAWIVERSSDLWLSVITLAEIEDGIANAKRTGATKKAGALAEWWGEIRHYYSSRILPLDLETATITGQLMTVARAAGISPGFEDIAIAATGMQHDLIVLTDNEKDFRPLGIRHQNPFIGLPE</sequence>
<dbReference type="InterPro" id="IPR002716">
    <property type="entry name" value="PIN_dom"/>
</dbReference>
<dbReference type="GO" id="GO:0016787">
    <property type="term" value="F:hydrolase activity"/>
    <property type="evidence" value="ECO:0007669"/>
    <property type="project" value="UniProtKB-KW"/>
</dbReference>
<evidence type="ECO:0000256" key="3">
    <source>
        <dbReference type="ARBA" id="ARBA00022722"/>
    </source>
</evidence>
<dbReference type="Gene3D" id="3.40.50.1010">
    <property type="entry name" value="5'-nuclease"/>
    <property type="match status" value="1"/>
</dbReference>
<evidence type="ECO:0000313" key="9">
    <source>
        <dbReference type="EMBL" id="UTU55272.1"/>
    </source>
</evidence>
<comment type="similarity">
    <text evidence="7">Belongs to the PINc/VapC protein family.</text>
</comment>
<reference evidence="9 10" key="1">
    <citation type="journal article" date="2022" name="Microbiol. Resour. Announc.">
        <title>Complete Genome Sequence of Mesorhizobium ciceri Strain R30, a Rhizobium Used as a Commercial Inoculant for Chickpea in Argentina.</title>
        <authorList>
            <person name="Foresto E."/>
            <person name="Revale S."/>
            <person name="Primo E."/>
            <person name="Nievas F."/>
            <person name="Carezzano E."/>
            <person name="Puente M."/>
            <person name="Alzari P."/>
            <person name="Mart M."/>
            <person name="Ben-Assaya M."/>
            <person name="Mornico D."/>
            <person name="Santoro M."/>
            <person name="Mart F."/>
            <person name="Giordano W."/>
            <person name="Bogino P."/>
        </authorList>
    </citation>
    <scope>NUCLEOTIDE SEQUENCE [LARGE SCALE GENOMIC DNA]</scope>
    <source>
        <strain evidence="9 10">R30</strain>
    </source>
</reference>
<protein>
    <submittedName>
        <fullName evidence="9">Type II toxin-antitoxin system VapC family toxin</fullName>
    </submittedName>
</protein>
<dbReference type="SUPFAM" id="SSF88723">
    <property type="entry name" value="PIN domain-like"/>
    <property type="match status" value="1"/>
</dbReference>
<dbReference type="Pfam" id="PF01850">
    <property type="entry name" value="PIN"/>
    <property type="match status" value="1"/>
</dbReference>
<evidence type="ECO:0000256" key="4">
    <source>
        <dbReference type="ARBA" id="ARBA00022723"/>
    </source>
</evidence>
<dbReference type="GO" id="GO:0004518">
    <property type="term" value="F:nuclease activity"/>
    <property type="evidence" value="ECO:0007669"/>
    <property type="project" value="UniProtKB-KW"/>
</dbReference>
<evidence type="ECO:0000256" key="1">
    <source>
        <dbReference type="ARBA" id="ARBA00001946"/>
    </source>
</evidence>
<dbReference type="RefSeq" id="WP_013525370.1">
    <property type="nucleotide sequence ID" value="NZ_CP088148.1"/>
</dbReference>
<dbReference type="PANTHER" id="PTHR33653:SF1">
    <property type="entry name" value="RIBONUCLEASE VAPC2"/>
    <property type="match status" value="1"/>
</dbReference>
<organism evidence="9 10">
    <name type="scientific">Mesorhizobium ciceri</name>
    <dbReference type="NCBI Taxonomy" id="39645"/>
    <lineage>
        <taxon>Bacteria</taxon>
        <taxon>Pseudomonadati</taxon>
        <taxon>Pseudomonadota</taxon>
        <taxon>Alphaproteobacteria</taxon>
        <taxon>Hyphomicrobiales</taxon>
        <taxon>Phyllobacteriaceae</taxon>
        <taxon>Mesorhizobium</taxon>
    </lineage>
</organism>
<dbReference type="GO" id="GO:0046872">
    <property type="term" value="F:metal ion binding"/>
    <property type="evidence" value="ECO:0007669"/>
    <property type="project" value="UniProtKB-KW"/>
</dbReference>
<evidence type="ECO:0000256" key="7">
    <source>
        <dbReference type="ARBA" id="ARBA00038093"/>
    </source>
</evidence>
<keyword evidence="9" id="KW-0614">Plasmid</keyword>
<dbReference type="InterPro" id="IPR029060">
    <property type="entry name" value="PIN-like_dom_sf"/>
</dbReference>
<comment type="cofactor">
    <cofactor evidence="1">
        <name>Mg(2+)</name>
        <dbReference type="ChEBI" id="CHEBI:18420"/>
    </cofactor>
</comment>
<evidence type="ECO:0000256" key="6">
    <source>
        <dbReference type="ARBA" id="ARBA00022842"/>
    </source>
</evidence>
<gene>
    <name evidence="9" type="ORF">LRP29_31655</name>
</gene>
<keyword evidence="5" id="KW-0378">Hydrolase</keyword>
<proteinExistence type="inferred from homology"/>
<keyword evidence="3" id="KW-0540">Nuclease</keyword>
<accession>A0AB38TLK0</accession>
<geneLocation type="plasmid" evidence="9 10">
    <name>unnamed</name>
</geneLocation>
<dbReference type="CDD" id="cd18746">
    <property type="entry name" value="PIN_VapC4-5_FitB-like"/>
    <property type="match status" value="1"/>
</dbReference>
<dbReference type="KEGG" id="mcic:A4R28_30385"/>
<dbReference type="PANTHER" id="PTHR33653">
    <property type="entry name" value="RIBONUCLEASE VAPC2"/>
    <property type="match status" value="1"/>
</dbReference>
<keyword evidence="4" id="KW-0479">Metal-binding</keyword>
<evidence type="ECO:0000256" key="2">
    <source>
        <dbReference type="ARBA" id="ARBA00022649"/>
    </source>
</evidence>
<keyword evidence="10" id="KW-1185">Reference proteome</keyword>
<dbReference type="AlphaFoldDB" id="A0AB38TLK0"/>
<dbReference type="EMBL" id="CP088148">
    <property type="protein sequence ID" value="UTU55272.1"/>
    <property type="molecule type" value="Genomic_DNA"/>
</dbReference>
<name>A0AB38TLK0_9HYPH</name>
<keyword evidence="6" id="KW-0460">Magnesium</keyword>
<keyword evidence="2" id="KW-1277">Toxin-antitoxin system</keyword>